<keyword evidence="3" id="KW-1185">Reference proteome</keyword>
<dbReference type="AlphaFoldDB" id="A0A7J6LX93"/>
<reference evidence="2 3" key="1">
    <citation type="submission" date="2020-04" db="EMBL/GenBank/DDBJ databases">
        <title>Perkinsus chesapeaki whole genome sequence.</title>
        <authorList>
            <person name="Bogema D.R."/>
        </authorList>
    </citation>
    <scope>NUCLEOTIDE SEQUENCE [LARGE SCALE GENOMIC DNA]</scope>
    <source>
        <strain evidence="2">ATCC PRA-425</strain>
    </source>
</reference>
<evidence type="ECO:0000256" key="1">
    <source>
        <dbReference type="SAM" id="MobiDB-lite"/>
    </source>
</evidence>
<name>A0A7J6LX93_PERCH</name>
<proteinExistence type="predicted"/>
<sequence length="442" mass="49277">MLSTNYGAMAEIKRPPSDDEPSFKRARIGPDHERRDRESDRSSLDGDPLTDSPTAVSTGVVKLEFIPPAPTEEGGTEDLFYMGREPATPAQLRVLLRECIVDLLVTRGKTTADGTRYIAHGDLIFNFFDEINLRGGVKLRDLVPKDEASITQVSQKNLSSLPGITIQQIDGACVCYRLTAFDATNRLRCMLKRWEATAGQVALARSAVDYIKQVTGTDAFPLGAFALGIANRDDDLLRVAMANDDVLSSKLQLICAAEANGWSITRISKRDCCPAYSVPRLTIVQEDQVPCYMTVEIPHLDFHVEIRFVTECGAMAEMQRLKHEIMDAEPELLLLAKVLRRLVRQPCRSNEVDATHISMLLVRSFYISTAYRGMGLYQDYVDLLYFFGEEEEIGDSLSEWSCSDDSLAGEQTHAVRRLPALLGSFNKPVLKFGIDSRTAFYT</sequence>
<dbReference type="EMBL" id="JAAPAO010000302">
    <property type="protein sequence ID" value="KAF4663919.1"/>
    <property type="molecule type" value="Genomic_DNA"/>
</dbReference>
<protein>
    <submittedName>
        <fullName evidence="2">Uncharacterized protein</fullName>
    </submittedName>
</protein>
<feature type="region of interest" description="Disordered" evidence="1">
    <location>
        <begin position="1"/>
        <end position="55"/>
    </location>
</feature>
<organism evidence="2 3">
    <name type="scientific">Perkinsus chesapeaki</name>
    <name type="common">Clam parasite</name>
    <name type="synonym">Perkinsus andrewsi</name>
    <dbReference type="NCBI Taxonomy" id="330153"/>
    <lineage>
        <taxon>Eukaryota</taxon>
        <taxon>Sar</taxon>
        <taxon>Alveolata</taxon>
        <taxon>Perkinsozoa</taxon>
        <taxon>Perkinsea</taxon>
        <taxon>Perkinsida</taxon>
        <taxon>Perkinsidae</taxon>
        <taxon>Perkinsus</taxon>
    </lineage>
</organism>
<accession>A0A7J6LX93</accession>
<evidence type="ECO:0000313" key="3">
    <source>
        <dbReference type="Proteomes" id="UP000591131"/>
    </source>
</evidence>
<comment type="caution">
    <text evidence="2">The sequence shown here is derived from an EMBL/GenBank/DDBJ whole genome shotgun (WGS) entry which is preliminary data.</text>
</comment>
<dbReference type="OrthoDB" id="10352750at2759"/>
<gene>
    <name evidence="2" type="ORF">FOL47_005494</name>
</gene>
<dbReference type="Proteomes" id="UP000591131">
    <property type="component" value="Unassembled WGS sequence"/>
</dbReference>
<feature type="compositionally biased region" description="Basic and acidic residues" evidence="1">
    <location>
        <begin position="11"/>
        <end position="44"/>
    </location>
</feature>
<evidence type="ECO:0000313" key="2">
    <source>
        <dbReference type="EMBL" id="KAF4663919.1"/>
    </source>
</evidence>